<dbReference type="EMBL" id="CBTN010000079">
    <property type="protein sequence ID" value="CDH59955.1"/>
    <property type="molecule type" value="Genomic_DNA"/>
</dbReference>
<dbReference type="AlphaFoldDB" id="A0A068SC56"/>
<evidence type="ECO:0000313" key="2">
    <source>
        <dbReference type="EMBL" id="CDH59963.1"/>
    </source>
</evidence>
<keyword evidence="3" id="KW-1185">Reference proteome</keyword>
<evidence type="ECO:0000313" key="3">
    <source>
        <dbReference type="Proteomes" id="UP000027586"/>
    </source>
</evidence>
<dbReference type="Proteomes" id="UP000027586">
    <property type="component" value="Unassembled WGS sequence"/>
</dbReference>
<name>A0A068SC56_9FUNG</name>
<protein>
    <submittedName>
        <fullName evidence="2">Uncharacterized protein</fullName>
    </submittedName>
</protein>
<organism evidence="2 3">
    <name type="scientific">Lichtheimia corymbifera JMRC:FSU:9682</name>
    <dbReference type="NCBI Taxonomy" id="1263082"/>
    <lineage>
        <taxon>Eukaryota</taxon>
        <taxon>Fungi</taxon>
        <taxon>Fungi incertae sedis</taxon>
        <taxon>Mucoromycota</taxon>
        <taxon>Mucoromycotina</taxon>
        <taxon>Mucoromycetes</taxon>
        <taxon>Mucorales</taxon>
        <taxon>Lichtheimiaceae</taxon>
        <taxon>Lichtheimia</taxon>
    </lineage>
</organism>
<comment type="caution">
    <text evidence="2">The sequence shown here is derived from an EMBL/GenBank/DDBJ whole genome shotgun (WGS) entry which is preliminary data.</text>
</comment>
<dbReference type="VEuPathDB" id="FungiDB:LCOR_10755.1"/>
<proteinExistence type="predicted"/>
<dbReference type="VEuPathDB" id="FungiDB:LCOR_10763.1"/>
<gene>
    <name evidence="1" type="ORF">LCOR_10755.1</name>
    <name evidence="2" type="ORF">LCOR_10763.1</name>
</gene>
<reference evidence="2 3" key="1">
    <citation type="submission" date="2013-08" db="EMBL/GenBank/DDBJ databases">
        <title>Gene expansion shapes genome architecture in the human pathogen Lichtheimia corymbifera: an evolutionary genomics analysis in the ancient terrestrial Mucorales (Mucoromycotina).</title>
        <authorList>
            <person name="Schwartze V.U."/>
            <person name="Winter S."/>
            <person name="Shelest E."/>
            <person name="Marcet-Houben M."/>
            <person name="Horn F."/>
            <person name="Wehner S."/>
            <person name="Hoffmann K."/>
            <person name="Riege K."/>
            <person name="Sammeth M."/>
            <person name="Nowrousian M."/>
            <person name="Valiante V."/>
            <person name="Linde J."/>
            <person name="Jacobsen I.D."/>
            <person name="Marz M."/>
            <person name="Brakhage A.A."/>
            <person name="Gabaldon T."/>
            <person name="Bocker S."/>
            <person name="Voigt K."/>
        </authorList>
    </citation>
    <scope>NUCLEOTIDE SEQUENCE [LARGE SCALE GENOMIC DNA]</scope>
    <source>
        <strain evidence="2">FSU 9682</strain>
        <strain evidence="3">JMRC:FSU:9682</strain>
    </source>
</reference>
<dbReference type="EMBL" id="CBTN010000079">
    <property type="protein sequence ID" value="CDH59963.1"/>
    <property type="molecule type" value="Genomic_DNA"/>
</dbReference>
<sequence>MEKEGITGVLCINVLDLHWLWMDGWMQSSTVVDYFVCRQRKDGSCCVDAAEDDDGLDGMDETACIFDKCEFAAMDDIGCWRQGTHSS</sequence>
<evidence type="ECO:0000313" key="1">
    <source>
        <dbReference type="EMBL" id="CDH59955.1"/>
    </source>
</evidence>
<accession>A0A068SC56</accession>